<feature type="transmembrane region" description="Helical" evidence="2">
    <location>
        <begin position="169"/>
        <end position="190"/>
    </location>
</feature>
<name>A0ABN3FGS8_9ACTN</name>
<dbReference type="RefSeq" id="WP_344610720.1">
    <property type="nucleotide sequence ID" value="NZ_BAAARV010000005.1"/>
</dbReference>
<feature type="transmembrane region" description="Helical" evidence="2">
    <location>
        <begin position="102"/>
        <end position="125"/>
    </location>
</feature>
<keyword evidence="2" id="KW-1133">Transmembrane helix</keyword>
<feature type="transmembrane region" description="Helical" evidence="2">
    <location>
        <begin position="56"/>
        <end position="81"/>
    </location>
</feature>
<keyword evidence="2" id="KW-0812">Transmembrane</keyword>
<evidence type="ECO:0008006" key="5">
    <source>
        <dbReference type="Google" id="ProtNLM"/>
    </source>
</evidence>
<feature type="transmembrane region" description="Helical" evidence="2">
    <location>
        <begin position="137"/>
        <end position="157"/>
    </location>
</feature>
<dbReference type="Proteomes" id="UP001501444">
    <property type="component" value="Unassembled WGS sequence"/>
</dbReference>
<keyword evidence="4" id="KW-1185">Reference proteome</keyword>
<sequence>MAQPHPPGSGGDFSRRGRSTRGGPPSAVNIGLVALAGLLLLGVLTGGGRETLGQLFGFLVFYCGVFTLVSLTLTVIVGLVATDRIVLVARHRVWVQSVHRTLGIVAIACLGLHIGTELVAGRVGFFGALVPFTTAPFAIGAGSLAAYLMVLIMWTGIVRARFAQNGRPWLWRPLHAVAYLCWPVALWHGLNAGRPPAVWVTASYLLLLFLTTVALGLRISAEANRRRQRLAADRTTTEIAPVGRPEPMGYERRAARSPRSAGARFRWDAPPADQLWADAEGAGLRADYRREPASAPVTAIPFVDPFETPAPDPYVSEYYEPEPAPTYRGVASLPPDDHDPYAAEPAYRDEASGLTLRDRFAARRSKVAAQEQADRYADDDTPTLVNLDTRRELRRQEREQRANGRRRRAEDDELEYWAGLRGEAR</sequence>
<organism evidence="3 4">
    <name type="scientific">Dactylosporangium salmoneum</name>
    <dbReference type="NCBI Taxonomy" id="53361"/>
    <lineage>
        <taxon>Bacteria</taxon>
        <taxon>Bacillati</taxon>
        <taxon>Actinomycetota</taxon>
        <taxon>Actinomycetes</taxon>
        <taxon>Micromonosporales</taxon>
        <taxon>Micromonosporaceae</taxon>
        <taxon>Dactylosporangium</taxon>
    </lineage>
</organism>
<dbReference type="EMBL" id="BAAARV010000005">
    <property type="protein sequence ID" value="GAA2329509.1"/>
    <property type="molecule type" value="Genomic_DNA"/>
</dbReference>
<accession>A0ABN3FGS8</accession>
<reference evidence="3 4" key="1">
    <citation type="journal article" date="2019" name="Int. J. Syst. Evol. Microbiol.">
        <title>The Global Catalogue of Microorganisms (GCM) 10K type strain sequencing project: providing services to taxonomists for standard genome sequencing and annotation.</title>
        <authorList>
            <consortium name="The Broad Institute Genomics Platform"/>
            <consortium name="The Broad Institute Genome Sequencing Center for Infectious Disease"/>
            <person name="Wu L."/>
            <person name="Ma J."/>
        </authorList>
    </citation>
    <scope>NUCLEOTIDE SEQUENCE [LARGE SCALE GENOMIC DNA]</scope>
    <source>
        <strain evidence="3 4">JCM 3272</strain>
    </source>
</reference>
<comment type="caution">
    <text evidence="3">The sequence shown here is derived from an EMBL/GenBank/DDBJ whole genome shotgun (WGS) entry which is preliminary data.</text>
</comment>
<keyword evidence="2" id="KW-0472">Membrane</keyword>
<proteinExistence type="predicted"/>
<feature type="transmembrane region" description="Helical" evidence="2">
    <location>
        <begin position="26"/>
        <end position="44"/>
    </location>
</feature>
<evidence type="ECO:0000256" key="2">
    <source>
        <dbReference type="SAM" id="Phobius"/>
    </source>
</evidence>
<evidence type="ECO:0000256" key="1">
    <source>
        <dbReference type="SAM" id="MobiDB-lite"/>
    </source>
</evidence>
<evidence type="ECO:0000313" key="4">
    <source>
        <dbReference type="Proteomes" id="UP001501444"/>
    </source>
</evidence>
<feature type="region of interest" description="Disordered" evidence="1">
    <location>
        <begin position="369"/>
        <end position="425"/>
    </location>
</feature>
<feature type="transmembrane region" description="Helical" evidence="2">
    <location>
        <begin position="196"/>
        <end position="219"/>
    </location>
</feature>
<feature type="region of interest" description="Disordered" evidence="1">
    <location>
        <begin position="1"/>
        <end position="23"/>
    </location>
</feature>
<evidence type="ECO:0000313" key="3">
    <source>
        <dbReference type="EMBL" id="GAA2329509.1"/>
    </source>
</evidence>
<protein>
    <recommendedName>
        <fullName evidence="5">DMSO/TMAO reductase YedYZ heme-binding membrane subunit</fullName>
    </recommendedName>
</protein>
<gene>
    <name evidence="3" type="ORF">GCM10010170_006940</name>
</gene>
<feature type="compositionally biased region" description="Basic and acidic residues" evidence="1">
    <location>
        <begin position="388"/>
        <end position="402"/>
    </location>
</feature>